<dbReference type="AlphaFoldDB" id="A0A1H6Z9S7"/>
<evidence type="ECO:0000313" key="5">
    <source>
        <dbReference type="EMBL" id="SEJ49476.1"/>
    </source>
</evidence>
<dbReference type="Proteomes" id="UP000198866">
    <property type="component" value="Unassembled WGS sequence"/>
</dbReference>
<dbReference type="NCBIfam" id="NF033668">
    <property type="entry name" value="rSAM_PA0069"/>
    <property type="match status" value="1"/>
</dbReference>
<keyword evidence="1" id="KW-0479">Metal-binding</keyword>
<dbReference type="GO" id="GO:0016829">
    <property type="term" value="F:lyase activity"/>
    <property type="evidence" value="ECO:0007669"/>
    <property type="project" value="UniProtKB-KW"/>
</dbReference>
<evidence type="ECO:0000256" key="1">
    <source>
        <dbReference type="ARBA" id="ARBA00022723"/>
    </source>
</evidence>
<protein>
    <submittedName>
        <fullName evidence="5">DNA repair photolyase</fullName>
    </submittedName>
</protein>
<dbReference type="EMBL" id="FNYE01000012">
    <property type="protein sequence ID" value="SEJ49476.1"/>
    <property type="molecule type" value="Genomic_DNA"/>
</dbReference>
<evidence type="ECO:0000259" key="4">
    <source>
        <dbReference type="PROSITE" id="PS51918"/>
    </source>
</evidence>
<accession>A0A1H6Z9S7</accession>
<dbReference type="Pfam" id="PF04055">
    <property type="entry name" value="Radical_SAM"/>
    <property type="match status" value="1"/>
</dbReference>
<dbReference type="InterPro" id="IPR058240">
    <property type="entry name" value="rSAM_sf"/>
</dbReference>
<evidence type="ECO:0000313" key="6">
    <source>
        <dbReference type="Proteomes" id="UP000198866"/>
    </source>
</evidence>
<dbReference type="PANTHER" id="PTHR43432:SF3">
    <property type="entry name" value="SLR0285 PROTEIN"/>
    <property type="match status" value="1"/>
</dbReference>
<gene>
    <name evidence="5" type="ORF">SAMN05192539_10124</name>
</gene>
<dbReference type="SUPFAM" id="SSF102114">
    <property type="entry name" value="Radical SAM enzymes"/>
    <property type="match status" value="1"/>
</dbReference>
<keyword evidence="3" id="KW-0411">Iron-sulfur</keyword>
<reference evidence="6" key="1">
    <citation type="submission" date="2016-10" db="EMBL/GenBank/DDBJ databases">
        <authorList>
            <person name="Varghese N."/>
            <person name="Submissions S."/>
        </authorList>
    </citation>
    <scope>NUCLEOTIDE SEQUENCE [LARGE SCALE GENOMIC DNA]</scope>
    <source>
        <strain evidence="6">LMG 26031</strain>
    </source>
</reference>
<dbReference type="STRING" id="667676.SAMN05192539_10124"/>
<dbReference type="CDD" id="cd01335">
    <property type="entry name" value="Radical_SAM"/>
    <property type="match status" value="1"/>
</dbReference>
<keyword evidence="6" id="KW-1185">Reference proteome</keyword>
<dbReference type="SMART" id="SM00729">
    <property type="entry name" value="Elp3"/>
    <property type="match status" value="1"/>
</dbReference>
<evidence type="ECO:0000256" key="2">
    <source>
        <dbReference type="ARBA" id="ARBA00023004"/>
    </source>
</evidence>
<evidence type="ECO:0000256" key="3">
    <source>
        <dbReference type="ARBA" id="ARBA00023014"/>
    </source>
</evidence>
<dbReference type="InterPro" id="IPR007197">
    <property type="entry name" value="rSAM"/>
</dbReference>
<organism evidence="5 6">
    <name type="scientific">Paraburkholderia diazotrophica</name>
    <dbReference type="NCBI Taxonomy" id="667676"/>
    <lineage>
        <taxon>Bacteria</taxon>
        <taxon>Pseudomonadati</taxon>
        <taxon>Pseudomonadota</taxon>
        <taxon>Betaproteobacteria</taxon>
        <taxon>Burkholderiales</taxon>
        <taxon>Burkholderiaceae</taxon>
        <taxon>Paraburkholderia</taxon>
    </lineage>
</organism>
<dbReference type="InterPro" id="IPR040086">
    <property type="entry name" value="MJ0683-like"/>
</dbReference>
<sequence>MSGPTGAVRGESALKVALDKSRKDCIFIQYSALPLMCAVTDYDREIPEYPIAPPAPRKGRGAVTNLQGRYEVDQREAVDDGWIAPSEDESGRPALRTQIFEECAKSILTHNKSPDIPFNVSLNPYRGCEHGCIYCFARPTHSYLGLSPGLDFESRIYAKVNAPELLAREMAKKSYVPEPIALGVNTDAWQPAERELQLTRRVIQVMSDHNQPFAAITKNSLIERDIDLLAPMAEKGLTMAAITITTLDADIARTLEPRAATPSRRLRTIRTLADAGIPVGVSIAPVIPFVTEPDMERVLEACAQAGATSASYIVLRLPWEVAPLFKDWLAAHFPDRADRVMSRVHDMRGGKDYDSSFSTRMKGEGLWADLLRQRFANAVRRLGLNARNHGILDMSHFKRVEPSKPVAPETSQLSLF</sequence>
<dbReference type="Gene3D" id="3.80.30.30">
    <property type="match status" value="1"/>
</dbReference>
<dbReference type="GO" id="GO:0046872">
    <property type="term" value="F:metal ion binding"/>
    <property type="evidence" value="ECO:0007669"/>
    <property type="project" value="UniProtKB-KW"/>
</dbReference>
<dbReference type="PANTHER" id="PTHR43432">
    <property type="entry name" value="SLR0285 PROTEIN"/>
    <property type="match status" value="1"/>
</dbReference>
<proteinExistence type="predicted"/>
<dbReference type="PROSITE" id="PS51918">
    <property type="entry name" value="RADICAL_SAM"/>
    <property type="match status" value="1"/>
</dbReference>
<keyword evidence="5" id="KW-0456">Lyase</keyword>
<dbReference type="GO" id="GO:0051536">
    <property type="term" value="F:iron-sulfur cluster binding"/>
    <property type="evidence" value="ECO:0007669"/>
    <property type="project" value="UniProtKB-KW"/>
</dbReference>
<dbReference type="SFLD" id="SFLDG01084">
    <property type="entry name" value="Uncharacterised_Radical_SAM_Su"/>
    <property type="match status" value="1"/>
</dbReference>
<name>A0A1H6Z9S7_9BURK</name>
<dbReference type="SFLD" id="SFLDS00029">
    <property type="entry name" value="Radical_SAM"/>
    <property type="match status" value="1"/>
</dbReference>
<keyword evidence="2" id="KW-0408">Iron</keyword>
<dbReference type="InterPro" id="IPR006638">
    <property type="entry name" value="Elp3/MiaA/NifB-like_rSAM"/>
</dbReference>
<feature type="domain" description="Radical SAM core" evidence="4">
    <location>
        <begin position="114"/>
        <end position="351"/>
    </location>
</feature>